<name>A0A914EQC9_9BILA</name>
<dbReference type="AlphaFoldDB" id="A0A914EQC9"/>
<evidence type="ECO:0000313" key="2">
    <source>
        <dbReference type="WBParaSite" id="ACRNAN_scaffold9405.g6323.t1"/>
    </source>
</evidence>
<sequence>MLRRLESAFELEQALNETMDLPELRQIHCSIQTMLLNRFPASPSSLFVHENPSGYKLWVILRVNIYTVAKLKYMPYSIIRKEGEPNPVAFELMDPSGFLNHHYTQLEHRRKGLGAAVELDLAQNSLR</sequence>
<dbReference type="Proteomes" id="UP000887540">
    <property type="component" value="Unplaced"/>
</dbReference>
<keyword evidence="1" id="KW-1185">Reference proteome</keyword>
<organism evidence="1 2">
    <name type="scientific">Acrobeloides nanus</name>
    <dbReference type="NCBI Taxonomy" id="290746"/>
    <lineage>
        <taxon>Eukaryota</taxon>
        <taxon>Metazoa</taxon>
        <taxon>Ecdysozoa</taxon>
        <taxon>Nematoda</taxon>
        <taxon>Chromadorea</taxon>
        <taxon>Rhabditida</taxon>
        <taxon>Tylenchina</taxon>
        <taxon>Cephalobomorpha</taxon>
        <taxon>Cephaloboidea</taxon>
        <taxon>Cephalobidae</taxon>
        <taxon>Acrobeloides</taxon>
    </lineage>
</organism>
<dbReference type="WBParaSite" id="ACRNAN_scaffold9405.g6323.t1">
    <property type="protein sequence ID" value="ACRNAN_scaffold9405.g6323.t1"/>
    <property type="gene ID" value="ACRNAN_scaffold9405.g6323"/>
</dbReference>
<proteinExistence type="predicted"/>
<dbReference type="Gene3D" id="3.40.630.30">
    <property type="match status" value="1"/>
</dbReference>
<reference evidence="2" key="1">
    <citation type="submission" date="2022-11" db="UniProtKB">
        <authorList>
            <consortium name="WormBaseParasite"/>
        </authorList>
    </citation>
    <scope>IDENTIFICATION</scope>
</reference>
<evidence type="ECO:0000313" key="1">
    <source>
        <dbReference type="Proteomes" id="UP000887540"/>
    </source>
</evidence>
<accession>A0A914EQC9</accession>
<protein>
    <submittedName>
        <fullName evidence="2">Uncharacterized protein</fullName>
    </submittedName>
</protein>